<dbReference type="PANTHER" id="PTHR23059:SF4">
    <property type="entry name" value="ZINC FINGER TRAF-TYPE-CONTAINING PROTEIN 1"/>
    <property type="match status" value="1"/>
</dbReference>
<keyword evidence="1" id="KW-0479">Metal-binding</keyword>
<dbReference type="InterPro" id="IPR039338">
    <property type="entry name" value="ZFTRAF1"/>
</dbReference>
<evidence type="ECO:0000313" key="2">
    <source>
        <dbReference type="Ensembl" id="ENSBJAP00000022424.1"/>
    </source>
</evidence>
<protein>
    <submittedName>
        <fullName evidence="2">Uncharacterized protein</fullName>
    </submittedName>
</protein>
<dbReference type="Ensembl" id="ENSBJAT00000023053.1">
    <property type="protein sequence ID" value="ENSBJAP00000022424.1"/>
    <property type="gene ID" value="ENSBJAG00000014566.1"/>
</dbReference>
<reference evidence="2" key="2">
    <citation type="submission" date="2025-09" db="UniProtKB">
        <authorList>
            <consortium name="Ensembl"/>
        </authorList>
    </citation>
    <scope>IDENTIFICATION</scope>
</reference>
<dbReference type="SUPFAM" id="SSF49599">
    <property type="entry name" value="TRAF domain-like"/>
    <property type="match status" value="1"/>
</dbReference>
<organism evidence="2 3">
    <name type="scientific">Buteo japonicus</name>
    <dbReference type="NCBI Taxonomy" id="224669"/>
    <lineage>
        <taxon>Eukaryota</taxon>
        <taxon>Metazoa</taxon>
        <taxon>Chordata</taxon>
        <taxon>Craniata</taxon>
        <taxon>Vertebrata</taxon>
        <taxon>Euteleostomi</taxon>
        <taxon>Archelosauria</taxon>
        <taxon>Archosauria</taxon>
        <taxon>Dinosauria</taxon>
        <taxon>Saurischia</taxon>
        <taxon>Theropoda</taxon>
        <taxon>Coelurosauria</taxon>
        <taxon>Aves</taxon>
        <taxon>Neognathae</taxon>
        <taxon>Neoaves</taxon>
        <taxon>Telluraves</taxon>
        <taxon>Accipitrimorphae</taxon>
        <taxon>Accipitriformes</taxon>
        <taxon>Accipitridae</taxon>
        <taxon>Accipitrinae</taxon>
        <taxon>Buteo</taxon>
    </lineage>
</organism>
<keyword evidence="3" id="KW-1185">Reference proteome</keyword>
<reference evidence="2" key="1">
    <citation type="submission" date="2025-08" db="UniProtKB">
        <authorList>
            <consortium name="Ensembl"/>
        </authorList>
    </citation>
    <scope>IDENTIFICATION</scope>
</reference>
<accession>A0A8C0BUU8</accession>
<sequence>MELGDKRNRGTFPPPFWCNSPRSPLWEARGGSVPLSPAVFGYPESRGVGGAAYKDVVLLRHVAEPQSLANGIRVPPCLVGSCRHPGGTHHAPAAAPALPDGFPWGVKRVSWTSWSCSHLTRGCWIQIQPEEPGGGRSEPLCIPAILTALPGARVAGSALFSAWRPDLVNIHSYFLPPHPPRVTQCKYKRIGCPWQGPYHELTVHEAECTHPTKTGNELMEILDEMDQTRKKEMQLYNSIFSLLSFEKIGYTGKLDLFLVHRC</sequence>
<name>A0A8C0BUU8_9AVES</name>
<dbReference type="GO" id="GO:0046872">
    <property type="term" value="F:metal ion binding"/>
    <property type="evidence" value="ECO:0007669"/>
    <property type="project" value="UniProtKB-KW"/>
</dbReference>
<proteinExistence type="predicted"/>
<evidence type="ECO:0000256" key="1">
    <source>
        <dbReference type="ARBA" id="ARBA00022723"/>
    </source>
</evidence>
<dbReference type="GO" id="GO:0005634">
    <property type="term" value="C:nucleus"/>
    <property type="evidence" value="ECO:0007669"/>
    <property type="project" value="TreeGrafter"/>
</dbReference>
<dbReference type="PANTHER" id="PTHR23059">
    <property type="entry name" value="CYSTEINE AND HISTIDINE-RICH PROTEIN 1"/>
    <property type="match status" value="1"/>
</dbReference>
<dbReference type="Proteomes" id="UP000694555">
    <property type="component" value="Unplaced"/>
</dbReference>
<evidence type="ECO:0000313" key="3">
    <source>
        <dbReference type="Proteomes" id="UP000694555"/>
    </source>
</evidence>
<dbReference type="AlphaFoldDB" id="A0A8C0BUU8"/>